<dbReference type="AlphaFoldDB" id="A0A9P9YGS6"/>
<protein>
    <submittedName>
        <fullName evidence="1">Uncharacterized protein</fullName>
    </submittedName>
</protein>
<organism evidence="1 2">
    <name type="scientific">Drosophila gunungcola</name>
    <name type="common">fruit fly</name>
    <dbReference type="NCBI Taxonomy" id="103775"/>
    <lineage>
        <taxon>Eukaryota</taxon>
        <taxon>Metazoa</taxon>
        <taxon>Ecdysozoa</taxon>
        <taxon>Arthropoda</taxon>
        <taxon>Hexapoda</taxon>
        <taxon>Insecta</taxon>
        <taxon>Pterygota</taxon>
        <taxon>Neoptera</taxon>
        <taxon>Endopterygota</taxon>
        <taxon>Diptera</taxon>
        <taxon>Brachycera</taxon>
        <taxon>Muscomorpha</taxon>
        <taxon>Ephydroidea</taxon>
        <taxon>Drosophilidae</taxon>
        <taxon>Drosophila</taxon>
        <taxon>Sophophora</taxon>
    </lineage>
</organism>
<evidence type="ECO:0000313" key="1">
    <source>
        <dbReference type="EMBL" id="KAI8036435.1"/>
    </source>
</evidence>
<name>A0A9P9YGS6_9MUSC</name>
<sequence length="69" mass="8353">MPWANGVKFLNHRNHLLPRKDIPQLQYLVAKDIAQDFHPNRKARNQDPMLEEIFNLRRWGLKPLRPRDQ</sequence>
<proteinExistence type="predicted"/>
<accession>A0A9P9YGS6</accession>
<keyword evidence="2" id="KW-1185">Reference proteome</keyword>
<comment type="caution">
    <text evidence="1">The sequence shown here is derived from an EMBL/GenBank/DDBJ whole genome shotgun (WGS) entry which is preliminary data.</text>
</comment>
<reference evidence="1" key="1">
    <citation type="journal article" date="2023" name="Genome Biol. Evol.">
        <title>Long-read-based Genome Assembly of Drosophila gunungcola Reveals Fewer Chemosensory Genes in Flower-breeding Species.</title>
        <authorList>
            <person name="Negi A."/>
            <person name="Liao B.Y."/>
            <person name="Yeh S.D."/>
        </authorList>
    </citation>
    <scope>NUCLEOTIDE SEQUENCE</scope>
    <source>
        <strain evidence="1">Sukarami</strain>
    </source>
</reference>
<dbReference type="EMBL" id="JAMKOV010000019">
    <property type="protein sequence ID" value="KAI8036435.1"/>
    <property type="molecule type" value="Genomic_DNA"/>
</dbReference>
<evidence type="ECO:0000313" key="2">
    <source>
        <dbReference type="Proteomes" id="UP001059596"/>
    </source>
</evidence>
<dbReference type="Proteomes" id="UP001059596">
    <property type="component" value="Unassembled WGS sequence"/>
</dbReference>
<gene>
    <name evidence="1" type="ORF">M5D96_010741</name>
</gene>